<name>A0A3M8CWK1_9BACL</name>
<dbReference type="RefSeq" id="WP_122921196.1">
    <property type="nucleotide sequence ID" value="NZ_RHHQ01000025.1"/>
</dbReference>
<protein>
    <submittedName>
        <fullName evidence="1">Uncharacterized protein</fullName>
    </submittedName>
</protein>
<sequence length="78" mass="9014">MDKRIIKIEPPKIPSEPPELKLLDIHSNDLFEMGMIQDCLIDNQKASKVTFEKIIFKNVTFTETTLTGVEFTDVLFEK</sequence>
<reference evidence="1 2" key="1">
    <citation type="submission" date="2018-10" db="EMBL/GenBank/DDBJ databases">
        <title>Phylogenomics of Brevibacillus.</title>
        <authorList>
            <person name="Dunlap C."/>
        </authorList>
    </citation>
    <scope>NUCLEOTIDE SEQUENCE [LARGE SCALE GENOMIC DNA]</scope>
    <source>
        <strain evidence="1 2">JCM 15716</strain>
    </source>
</reference>
<accession>A0A3M8CWK1</accession>
<proteinExistence type="predicted"/>
<dbReference type="SUPFAM" id="SSF141571">
    <property type="entry name" value="Pentapeptide repeat-like"/>
    <property type="match status" value="1"/>
</dbReference>
<keyword evidence="2" id="KW-1185">Reference proteome</keyword>
<evidence type="ECO:0000313" key="1">
    <source>
        <dbReference type="EMBL" id="RNB80212.1"/>
    </source>
</evidence>
<evidence type="ECO:0000313" key="2">
    <source>
        <dbReference type="Proteomes" id="UP000271031"/>
    </source>
</evidence>
<organism evidence="1 2">
    <name type="scientific">Brevibacillus fluminis</name>
    <dbReference type="NCBI Taxonomy" id="511487"/>
    <lineage>
        <taxon>Bacteria</taxon>
        <taxon>Bacillati</taxon>
        <taxon>Bacillota</taxon>
        <taxon>Bacilli</taxon>
        <taxon>Bacillales</taxon>
        <taxon>Paenibacillaceae</taxon>
        <taxon>Brevibacillus</taxon>
    </lineage>
</organism>
<comment type="caution">
    <text evidence="1">The sequence shown here is derived from an EMBL/GenBank/DDBJ whole genome shotgun (WGS) entry which is preliminary data.</text>
</comment>
<dbReference type="AlphaFoldDB" id="A0A3M8CWK1"/>
<dbReference type="Gene3D" id="2.160.20.80">
    <property type="entry name" value="E3 ubiquitin-protein ligase SopA"/>
    <property type="match status" value="1"/>
</dbReference>
<dbReference type="Proteomes" id="UP000271031">
    <property type="component" value="Unassembled WGS sequence"/>
</dbReference>
<dbReference type="OrthoDB" id="9798656at2"/>
<gene>
    <name evidence="1" type="ORF">EDM56_27790</name>
</gene>
<dbReference type="EMBL" id="RHHQ01000025">
    <property type="protein sequence ID" value="RNB80212.1"/>
    <property type="molecule type" value="Genomic_DNA"/>
</dbReference>